<feature type="compositionally biased region" description="Low complexity" evidence="2">
    <location>
        <begin position="151"/>
        <end position="229"/>
    </location>
</feature>
<feature type="region of interest" description="Disordered" evidence="2">
    <location>
        <begin position="135"/>
        <end position="246"/>
    </location>
</feature>
<dbReference type="InterPro" id="IPR051477">
    <property type="entry name" value="Expansin_CellWall"/>
</dbReference>
<keyword evidence="5" id="KW-1185">Reference proteome</keyword>
<dbReference type="InterPro" id="IPR036908">
    <property type="entry name" value="RlpA-like_sf"/>
</dbReference>
<evidence type="ECO:0000256" key="1">
    <source>
        <dbReference type="ARBA" id="ARBA00022729"/>
    </source>
</evidence>
<dbReference type="Gene3D" id="2.40.40.10">
    <property type="entry name" value="RlpA-like domain"/>
    <property type="match status" value="1"/>
</dbReference>
<keyword evidence="1 3" id="KW-0732">Signal</keyword>
<reference evidence="4" key="1">
    <citation type="submission" date="2020-05" db="EMBL/GenBank/DDBJ databases">
        <title>Mycena genomes resolve the evolution of fungal bioluminescence.</title>
        <authorList>
            <person name="Tsai I.J."/>
        </authorList>
    </citation>
    <scope>NUCLEOTIDE SEQUENCE</scope>
    <source>
        <strain evidence="4">160909Yilan</strain>
    </source>
</reference>
<evidence type="ECO:0000313" key="5">
    <source>
        <dbReference type="Proteomes" id="UP000623467"/>
    </source>
</evidence>
<dbReference type="PANTHER" id="PTHR31836">
    <property type="match status" value="1"/>
</dbReference>
<name>A0A8H7D5R0_9AGAR</name>
<evidence type="ECO:0000256" key="2">
    <source>
        <dbReference type="SAM" id="MobiDB-lite"/>
    </source>
</evidence>
<feature type="signal peptide" evidence="3">
    <location>
        <begin position="1"/>
        <end position="17"/>
    </location>
</feature>
<dbReference type="SUPFAM" id="SSF50685">
    <property type="entry name" value="Barwin-like endoglucanases"/>
    <property type="match status" value="1"/>
</dbReference>
<dbReference type="AlphaFoldDB" id="A0A8H7D5R0"/>
<organism evidence="4 5">
    <name type="scientific">Mycena sanguinolenta</name>
    <dbReference type="NCBI Taxonomy" id="230812"/>
    <lineage>
        <taxon>Eukaryota</taxon>
        <taxon>Fungi</taxon>
        <taxon>Dikarya</taxon>
        <taxon>Basidiomycota</taxon>
        <taxon>Agaricomycotina</taxon>
        <taxon>Agaricomycetes</taxon>
        <taxon>Agaricomycetidae</taxon>
        <taxon>Agaricales</taxon>
        <taxon>Marasmiineae</taxon>
        <taxon>Mycenaceae</taxon>
        <taxon>Mycena</taxon>
    </lineage>
</organism>
<comment type="caution">
    <text evidence="4">The sequence shown here is derived from an EMBL/GenBank/DDBJ whole genome shotgun (WGS) entry which is preliminary data.</text>
</comment>
<proteinExistence type="predicted"/>
<dbReference type="EMBL" id="JACAZH010000007">
    <property type="protein sequence ID" value="KAF7363294.1"/>
    <property type="molecule type" value="Genomic_DNA"/>
</dbReference>
<protein>
    <submittedName>
        <fullName evidence="4">Uncharacterized protein</fullName>
    </submittedName>
</protein>
<sequence length="265" mass="27041">MRSALTFLPFALPLALAVHNPSSNHRELAKRARGDLLEKRAFTDVRWTFYSTGLGACGQTNSDSDFIVALNQDTFGTSYPSPYCFKKITMSYGGKTTTATITDSCPGCPSPGGLDLSPGLFSFFASQDLGVIQGTWSFEDGSGGGGDSGDDTTTSTTEKKTTTSTTTTHHTTTSTTTHTTPTTTSHTTTTSSTTSSSSKPAPSSSSSSKQSSSAAPSSSTASSAAPSATIEGALGNSNSSPENLAGISQGFLGLAGVVVAGANHE</sequence>
<dbReference type="CDD" id="cd22191">
    <property type="entry name" value="DPBB_RlpA_EXP_N-like"/>
    <property type="match status" value="1"/>
</dbReference>
<evidence type="ECO:0000313" key="4">
    <source>
        <dbReference type="EMBL" id="KAF7363294.1"/>
    </source>
</evidence>
<feature type="chain" id="PRO_5034365954" evidence="3">
    <location>
        <begin position="18"/>
        <end position="265"/>
    </location>
</feature>
<dbReference type="Proteomes" id="UP000623467">
    <property type="component" value="Unassembled WGS sequence"/>
</dbReference>
<accession>A0A8H7D5R0</accession>
<dbReference type="OrthoDB" id="623670at2759"/>
<evidence type="ECO:0000256" key="3">
    <source>
        <dbReference type="SAM" id="SignalP"/>
    </source>
</evidence>
<gene>
    <name evidence="4" type="ORF">MSAN_00984600</name>
</gene>
<dbReference type="PANTHER" id="PTHR31836:SF28">
    <property type="entry name" value="SRCR DOMAIN-CONTAINING PROTEIN-RELATED"/>
    <property type="match status" value="1"/>
</dbReference>